<dbReference type="GO" id="GO:0015031">
    <property type="term" value="P:protein transport"/>
    <property type="evidence" value="ECO:0007669"/>
    <property type="project" value="UniProtKB-KW"/>
</dbReference>
<dbReference type="GO" id="GO:0005886">
    <property type="term" value="C:plasma membrane"/>
    <property type="evidence" value="ECO:0007669"/>
    <property type="project" value="UniProtKB-SubCell"/>
</dbReference>
<dbReference type="PANTHER" id="PTHR30558:SF3">
    <property type="entry name" value="BIOPOLYMER TRANSPORT PROTEIN EXBD-RELATED"/>
    <property type="match status" value="1"/>
</dbReference>
<dbReference type="PANTHER" id="PTHR30558">
    <property type="entry name" value="EXBD MEMBRANE COMPONENT OF PMF-DRIVEN MACROMOLECULE IMPORT SYSTEM"/>
    <property type="match status" value="1"/>
</dbReference>
<dbReference type="InterPro" id="IPR003400">
    <property type="entry name" value="ExbD"/>
</dbReference>
<evidence type="ECO:0000256" key="4">
    <source>
        <dbReference type="ARBA" id="ARBA00022692"/>
    </source>
</evidence>
<evidence type="ECO:0000256" key="1">
    <source>
        <dbReference type="ARBA" id="ARBA00004162"/>
    </source>
</evidence>
<name>A0A2S8FCP2_9BACT</name>
<feature type="transmembrane region" description="Helical" evidence="8">
    <location>
        <begin position="21"/>
        <end position="40"/>
    </location>
</feature>
<sequence length="169" mass="18516">MKLRKNEVHGREKVEVPMTPMIDIVFQLLVFFIMTFKIVAMEGDFNINMPQAAQGSPSTTQIALTLSLRAGPSGNLQSVSLNNLPPFEGSIQEKFRKLQDAIVEQVGVNDGPSTGQEESEIEIDADYQLHYHYVIQAITAVTGRIDPKTGEVQKLIEKIKFAPGSGSGG</sequence>
<evidence type="ECO:0000256" key="2">
    <source>
        <dbReference type="ARBA" id="ARBA00005811"/>
    </source>
</evidence>
<proteinExistence type="inferred from homology"/>
<dbReference type="Proteomes" id="UP000239388">
    <property type="component" value="Unassembled WGS sequence"/>
</dbReference>
<keyword evidence="7" id="KW-0813">Transport</keyword>
<keyword evidence="3" id="KW-1003">Cell membrane</keyword>
<evidence type="ECO:0000256" key="6">
    <source>
        <dbReference type="ARBA" id="ARBA00023136"/>
    </source>
</evidence>
<evidence type="ECO:0000313" key="9">
    <source>
        <dbReference type="EMBL" id="PQO29936.1"/>
    </source>
</evidence>
<dbReference type="AlphaFoldDB" id="A0A2S8FCP2"/>
<evidence type="ECO:0000256" key="3">
    <source>
        <dbReference type="ARBA" id="ARBA00022475"/>
    </source>
</evidence>
<keyword evidence="4 7" id="KW-0812">Transmembrane</keyword>
<comment type="subcellular location">
    <subcellularLocation>
        <location evidence="1">Cell membrane</location>
        <topology evidence="1">Single-pass membrane protein</topology>
    </subcellularLocation>
    <subcellularLocation>
        <location evidence="7">Cell membrane</location>
        <topology evidence="7">Single-pass type II membrane protein</topology>
    </subcellularLocation>
</comment>
<protein>
    <submittedName>
        <fullName evidence="9">Biopolymer transporter ExbD</fullName>
    </submittedName>
</protein>
<evidence type="ECO:0000256" key="7">
    <source>
        <dbReference type="RuleBase" id="RU003879"/>
    </source>
</evidence>
<dbReference type="GO" id="GO:0022857">
    <property type="term" value="F:transmembrane transporter activity"/>
    <property type="evidence" value="ECO:0007669"/>
    <property type="project" value="InterPro"/>
</dbReference>
<evidence type="ECO:0000256" key="5">
    <source>
        <dbReference type="ARBA" id="ARBA00022989"/>
    </source>
</evidence>
<reference evidence="9 10" key="1">
    <citation type="submission" date="2018-02" db="EMBL/GenBank/DDBJ databases">
        <title>Comparative genomes isolates from brazilian mangrove.</title>
        <authorList>
            <person name="Araujo J.E."/>
            <person name="Taketani R.G."/>
            <person name="Silva M.C.P."/>
            <person name="Loureco M.V."/>
            <person name="Andreote F.D."/>
        </authorList>
    </citation>
    <scope>NUCLEOTIDE SEQUENCE [LARGE SCALE GENOMIC DNA]</scope>
    <source>
        <strain evidence="9 10">NAP PRIS-MGV</strain>
    </source>
</reference>
<keyword evidence="7" id="KW-0653">Protein transport</keyword>
<dbReference type="RefSeq" id="WP_105357468.1">
    <property type="nucleotide sequence ID" value="NZ_PUIB01000022.1"/>
</dbReference>
<accession>A0A2S8FCP2</accession>
<organism evidence="9 10">
    <name type="scientific">Blastopirellula marina</name>
    <dbReference type="NCBI Taxonomy" id="124"/>
    <lineage>
        <taxon>Bacteria</taxon>
        <taxon>Pseudomonadati</taxon>
        <taxon>Planctomycetota</taxon>
        <taxon>Planctomycetia</taxon>
        <taxon>Pirellulales</taxon>
        <taxon>Pirellulaceae</taxon>
        <taxon>Blastopirellula</taxon>
    </lineage>
</organism>
<comment type="similarity">
    <text evidence="2 7">Belongs to the ExbD/TolR family.</text>
</comment>
<gene>
    <name evidence="9" type="ORF">C5Y98_21985</name>
</gene>
<keyword evidence="5 8" id="KW-1133">Transmembrane helix</keyword>
<comment type="caution">
    <text evidence="9">The sequence shown here is derived from an EMBL/GenBank/DDBJ whole genome shotgun (WGS) entry which is preliminary data.</text>
</comment>
<evidence type="ECO:0000313" key="10">
    <source>
        <dbReference type="Proteomes" id="UP000239388"/>
    </source>
</evidence>
<evidence type="ECO:0000256" key="8">
    <source>
        <dbReference type="SAM" id="Phobius"/>
    </source>
</evidence>
<dbReference type="EMBL" id="PUIB01000022">
    <property type="protein sequence ID" value="PQO29936.1"/>
    <property type="molecule type" value="Genomic_DNA"/>
</dbReference>
<keyword evidence="6 8" id="KW-0472">Membrane</keyword>
<dbReference type="Pfam" id="PF02472">
    <property type="entry name" value="ExbD"/>
    <property type="match status" value="1"/>
</dbReference>
<dbReference type="OrthoDB" id="9789920at2"/>